<dbReference type="Gramene" id="Zm00001eb230720_T001">
    <property type="protein sequence ID" value="Zm00001eb230720_P001"/>
    <property type="gene ID" value="Zm00001eb230720"/>
</dbReference>
<evidence type="ECO:0000313" key="2">
    <source>
        <dbReference type="EnsemblPlants" id="Zm00001eb230720_P001"/>
    </source>
</evidence>
<feature type="region of interest" description="Disordered" evidence="1">
    <location>
        <begin position="111"/>
        <end position="137"/>
    </location>
</feature>
<dbReference type="AlphaFoldDB" id="A0A804PEM9"/>
<keyword evidence="3" id="KW-1185">Reference proteome</keyword>
<dbReference type="Proteomes" id="UP000007305">
    <property type="component" value="Chromosome 5"/>
</dbReference>
<reference evidence="3" key="1">
    <citation type="journal article" date="2009" name="Science">
        <title>The B73 maize genome: complexity, diversity, and dynamics.</title>
        <authorList>
            <person name="Schnable P.S."/>
            <person name="Ware D."/>
            <person name="Fulton R.S."/>
            <person name="Stein J.C."/>
            <person name="Wei F."/>
            <person name="Pasternak S."/>
            <person name="Liang C."/>
            <person name="Zhang J."/>
            <person name="Fulton L."/>
            <person name="Graves T.A."/>
            <person name="Minx P."/>
            <person name="Reily A.D."/>
            <person name="Courtney L."/>
            <person name="Kruchowski S.S."/>
            <person name="Tomlinson C."/>
            <person name="Strong C."/>
            <person name="Delehaunty K."/>
            <person name="Fronick C."/>
            <person name="Courtney B."/>
            <person name="Rock S.M."/>
            <person name="Belter E."/>
            <person name="Du F."/>
            <person name="Kim K."/>
            <person name="Abbott R.M."/>
            <person name="Cotton M."/>
            <person name="Levy A."/>
            <person name="Marchetto P."/>
            <person name="Ochoa K."/>
            <person name="Jackson S.M."/>
            <person name="Gillam B."/>
            <person name="Chen W."/>
            <person name="Yan L."/>
            <person name="Higginbotham J."/>
            <person name="Cardenas M."/>
            <person name="Waligorski J."/>
            <person name="Applebaum E."/>
            <person name="Phelps L."/>
            <person name="Falcone J."/>
            <person name="Kanchi K."/>
            <person name="Thane T."/>
            <person name="Scimone A."/>
            <person name="Thane N."/>
            <person name="Henke J."/>
            <person name="Wang T."/>
            <person name="Ruppert J."/>
            <person name="Shah N."/>
            <person name="Rotter K."/>
            <person name="Hodges J."/>
            <person name="Ingenthron E."/>
            <person name="Cordes M."/>
            <person name="Kohlberg S."/>
            <person name="Sgro J."/>
            <person name="Delgado B."/>
            <person name="Mead K."/>
            <person name="Chinwalla A."/>
            <person name="Leonard S."/>
            <person name="Crouse K."/>
            <person name="Collura K."/>
            <person name="Kudrna D."/>
            <person name="Currie J."/>
            <person name="He R."/>
            <person name="Angelova A."/>
            <person name="Rajasekar S."/>
            <person name="Mueller T."/>
            <person name="Lomeli R."/>
            <person name="Scara G."/>
            <person name="Ko A."/>
            <person name="Delaney K."/>
            <person name="Wissotski M."/>
            <person name="Lopez G."/>
            <person name="Campos D."/>
            <person name="Braidotti M."/>
            <person name="Ashley E."/>
            <person name="Golser W."/>
            <person name="Kim H."/>
            <person name="Lee S."/>
            <person name="Lin J."/>
            <person name="Dujmic Z."/>
            <person name="Kim W."/>
            <person name="Talag J."/>
            <person name="Zuccolo A."/>
            <person name="Fan C."/>
            <person name="Sebastian A."/>
            <person name="Kramer M."/>
            <person name="Spiegel L."/>
            <person name="Nascimento L."/>
            <person name="Zutavern T."/>
            <person name="Miller B."/>
            <person name="Ambroise C."/>
            <person name="Muller S."/>
            <person name="Spooner W."/>
            <person name="Narechania A."/>
            <person name="Ren L."/>
            <person name="Wei S."/>
            <person name="Kumari S."/>
            <person name="Faga B."/>
            <person name="Levy M.J."/>
            <person name="McMahan L."/>
            <person name="Van Buren P."/>
            <person name="Vaughn M.W."/>
            <person name="Ying K."/>
            <person name="Yeh C.-T."/>
            <person name="Emrich S.J."/>
            <person name="Jia Y."/>
            <person name="Kalyanaraman A."/>
            <person name="Hsia A.-P."/>
            <person name="Barbazuk W.B."/>
            <person name="Baucom R.S."/>
            <person name="Brutnell T.P."/>
            <person name="Carpita N.C."/>
            <person name="Chaparro C."/>
            <person name="Chia J.-M."/>
            <person name="Deragon J.-M."/>
            <person name="Estill J.C."/>
            <person name="Fu Y."/>
            <person name="Jeddeloh J.A."/>
            <person name="Han Y."/>
            <person name="Lee H."/>
            <person name="Li P."/>
            <person name="Lisch D.R."/>
            <person name="Liu S."/>
            <person name="Liu Z."/>
            <person name="Nagel D.H."/>
            <person name="McCann M.C."/>
            <person name="SanMiguel P."/>
            <person name="Myers A.M."/>
            <person name="Nettleton D."/>
            <person name="Nguyen J."/>
            <person name="Penning B.W."/>
            <person name="Ponnala L."/>
            <person name="Schneider K.L."/>
            <person name="Schwartz D.C."/>
            <person name="Sharma A."/>
            <person name="Soderlund C."/>
            <person name="Springer N.M."/>
            <person name="Sun Q."/>
            <person name="Wang H."/>
            <person name="Waterman M."/>
            <person name="Westerman R."/>
            <person name="Wolfgruber T.K."/>
            <person name="Yang L."/>
            <person name="Yu Y."/>
            <person name="Zhang L."/>
            <person name="Zhou S."/>
            <person name="Zhu Q."/>
            <person name="Bennetzen J.L."/>
            <person name="Dawe R.K."/>
            <person name="Jiang J."/>
            <person name="Jiang N."/>
            <person name="Presting G.G."/>
            <person name="Wessler S.R."/>
            <person name="Aluru S."/>
            <person name="Martienssen R.A."/>
            <person name="Clifton S.W."/>
            <person name="McCombie W.R."/>
            <person name="Wing R.A."/>
            <person name="Wilson R.K."/>
        </authorList>
    </citation>
    <scope>NUCLEOTIDE SEQUENCE [LARGE SCALE GENOMIC DNA]</scope>
    <source>
        <strain evidence="3">cv. B73</strain>
    </source>
</reference>
<organism evidence="2 3">
    <name type="scientific">Zea mays</name>
    <name type="common">Maize</name>
    <dbReference type="NCBI Taxonomy" id="4577"/>
    <lineage>
        <taxon>Eukaryota</taxon>
        <taxon>Viridiplantae</taxon>
        <taxon>Streptophyta</taxon>
        <taxon>Embryophyta</taxon>
        <taxon>Tracheophyta</taxon>
        <taxon>Spermatophyta</taxon>
        <taxon>Magnoliopsida</taxon>
        <taxon>Liliopsida</taxon>
        <taxon>Poales</taxon>
        <taxon>Poaceae</taxon>
        <taxon>PACMAD clade</taxon>
        <taxon>Panicoideae</taxon>
        <taxon>Andropogonodae</taxon>
        <taxon>Andropogoneae</taxon>
        <taxon>Tripsacinae</taxon>
        <taxon>Zea</taxon>
    </lineage>
</organism>
<reference evidence="2" key="2">
    <citation type="submission" date="2019-07" db="EMBL/GenBank/DDBJ databases">
        <authorList>
            <person name="Seetharam A."/>
            <person name="Woodhouse M."/>
            <person name="Cannon E."/>
        </authorList>
    </citation>
    <scope>NUCLEOTIDE SEQUENCE [LARGE SCALE GENOMIC DNA]</scope>
    <source>
        <strain evidence="2">cv. B73</strain>
    </source>
</reference>
<accession>A0A804PEM9</accession>
<proteinExistence type="predicted"/>
<protein>
    <submittedName>
        <fullName evidence="2">Uncharacterized protein</fullName>
    </submittedName>
</protein>
<evidence type="ECO:0000256" key="1">
    <source>
        <dbReference type="SAM" id="MobiDB-lite"/>
    </source>
</evidence>
<dbReference type="InParanoid" id="A0A804PEM9"/>
<name>A0A804PEM9_MAIZE</name>
<dbReference type="EnsemblPlants" id="Zm00001eb230720_T001">
    <property type="protein sequence ID" value="Zm00001eb230720_P001"/>
    <property type="gene ID" value="Zm00001eb230720"/>
</dbReference>
<sequence length="202" mass="21761">MEVAAAAVRAGAPCCGTREKEEGGSLLAVMYGGKMCRQWRHLGWVSELTAGGNGGKTPMCSMRAMGIYPAEVEVCNGGAELEKTEVRPGRRQLTCSSWGPVRPWPAIERAARGKKMEHRPGGSRAPRGMERRGGGVRAQGRLGKNALLDGCWAPWQGAKLWRAWSLRLENGRGGREEMLAARGGNGNFPIASEGESVFIEKP</sequence>
<evidence type="ECO:0000313" key="3">
    <source>
        <dbReference type="Proteomes" id="UP000007305"/>
    </source>
</evidence>
<reference evidence="2" key="3">
    <citation type="submission" date="2021-05" db="UniProtKB">
        <authorList>
            <consortium name="EnsemblPlants"/>
        </authorList>
    </citation>
    <scope>IDENTIFICATION</scope>
    <source>
        <strain evidence="2">cv. B73</strain>
    </source>
</reference>